<dbReference type="Proteomes" id="UP000198601">
    <property type="component" value="Unassembled WGS sequence"/>
</dbReference>
<dbReference type="SUPFAM" id="SSF81593">
    <property type="entry name" value="Nucleotidyltransferase substrate binding subunit/domain"/>
    <property type="match status" value="1"/>
</dbReference>
<dbReference type="Pfam" id="PF05168">
    <property type="entry name" value="HEPN"/>
    <property type="match status" value="1"/>
</dbReference>
<gene>
    <name evidence="2" type="ORF">SAMN04487970_103245</name>
</gene>
<proteinExistence type="predicted"/>
<organism evidence="2 3">
    <name type="scientific">Paenibacillus tianmuensis</name>
    <dbReference type="NCBI Taxonomy" id="624147"/>
    <lineage>
        <taxon>Bacteria</taxon>
        <taxon>Bacillati</taxon>
        <taxon>Bacillota</taxon>
        <taxon>Bacilli</taxon>
        <taxon>Bacillales</taxon>
        <taxon>Paenibacillaceae</taxon>
        <taxon>Paenibacillus</taxon>
    </lineage>
</organism>
<sequence length="157" mass="18407">MALNNLFGWSNLSSMHNHPFYLSSSLQYWHEKSQRHMEMAVAFLHHGMYEECFSFVGMAVEAMLRAFYIEINGQLVHAQPSYEILIKTLRSYGEVDLDTELFLYSILELASHYNSFITSPPTEECVRKLLLRIDKILHYLSVKIGDDPKWSYHRILT</sequence>
<evidence type="ECO:0000259" key="1">
    <source>
        <dbReference type="Pfam" id="PF05168"/>
    </source>
</evidence>
<name>A0A1G4SPH8_9BACL</name>
<feature type="domain" description="HEPN" evidence="1">
    <location>
        <begin position="27"/>
        <end position="139"/>
    </location>
</feature>
<evidence type="ECO:0000313" key="3">
    <source>
        <dbReference type="Proteomes" id="UP000198601"/>
    </source>
</evidence>
<protein>
    <submittedName>
        <fullName evidence="2">HEPN domain-containing protein</fullName>
    </submittedName>
</protein>
<reference evidence="3" key="1">
    <citation type="submission" date="2016-10" db="EMBL/GenBank/DDBJ databases">
        <authorList>
            <person name="Varghese N."/>
            <person name="Submissions S."/>
        </authorList>
    </citation>
    <scope>NUCLEOTIDE SEQUENCE [LARGE SCALE GENOMIC DNA]</scope>
    <source>
        <strain evidence="3">CGMCC 1.8946</strain>
    </source>
</reference>
<keyword evidence="3" id="KW-1185">Reference proteome</keyword>
<evidence type="ECO:0000313" key="2">
    <source>
        <dbReference type="EMBL" id="SCW71063.1"/>
    </source>
</evidence>
<accession>A0A1G4SPH8</accession>
<dbReference type="InterPro" id="IPR007842">
    <property type="entry name" value="HEPN_dom"/>
</dbReference>
<dbReference type="EMBL" id="FMTT01000032">
    <property type="protein sequence ID" value="SCW71063.1"/>
    <property type="molecule type" value="Genomic_DNA"/>
</dbReference>
<dbReference type="OrthoDB" id="2610319at2"/>
<dbReference type="AlphaFoldDB" id="A0A1G4SPH8"/>